<evidence type="ECO:0000256" key="3">
    <source>
        <dbReference type="ARBA" id="ARBA00022989"/>
    </source>
</evidence>
<dbReference type="Gene3D" id="1.20.1250.20">
    <property type="entry name" value="MFS general substrate transporter like domains"/>
    <property type="match status" value="1"/>
</dbReference>
<dbReference type="SUPFAM" id="SSF103473">
    <property type="entry name" value="MFS general substrate transporter"/>
    <property type="match status" value="1"/>
</dbReference>
<dbReference type="GO" id="GO:0022857">
    <property type="term" value="F:transmembrane transporter activity"/>
    <property type="evidence" value="ECO:0007669"/>
    <property type="project" value="InterPro"/>
</dbReference>
<dbReference type="OrthoDB" id="419734at2759"/>
<feature type="transmembrane region" description="Helical" evidence="6">
    <location>
        <begin position="276"/>
        <end position="292"/>
    </location>
</feature>
<feature type="transmembrane region" description="Helical" evidence="6">
    <location>
        <begin position="312"/>
        <end position="333"/>
    </location>
</feature>
<evidence type="ECO:0000259" key="7">
    <source>
        <dbReference type="PROSITE" id="PS50850"/>
    </source>
</evidence>
<keyword evidence="3 6" id="KW-1133">Transmembrane helix</keyword>
<dbReference type="InterPro" id="IPR020846">
    <property type="entry name" value="MFS_dom"/>
</dbReference>
<feature type="transmembrane region" description="Helical" evidence="6">
    <location>
        <begin position="149"/>
        <end position="175"/>
    </location>
</feature>
<dbReference type="PROSITE" id="PS50850">
    <property type="entry name" value="MFS"/>
    <property type="match status" value="1"/>
</dbReference>
<feature type="transmembrane region" description="Helical" evidence="6">
    <location>
        <begin position="35"/>
        <end position="56"/>
    </location>
</feature>
<dbReference type="GO" id="GO:0016020">
    <property type="term" value="C:membrane"/>
    <property type="evidence" value="ECO:0007669"/>
    <property type="project" value="UniProtKB-SubCell"/>
</dbReference>
<accession>A0A8K0A6P4</accession>
<gene>
    <name evidence="8" type="primary">SLC46A1</name>
    <name evidence="8" type="ORF">BLAG_LOCUS22356</name>
</gene>
<evidence type="ECO:0000313" key="8">
    <source>
        <dbReference type="EMBL" id="CAH1269846.1"/>
    </source>
</evidence>
<feature type="domain" description="Major facilitator superfamily (MFS) profile" evidence="7">
    <location>
        <begin position="36"/>
        <end position="463"/>
    </location>
</feature>
<comment type="subcellular location">
    <subcellularLocation>
        <location evidence="1">Membrane</location>
        <topology evidence="1">Multi-pass membrane protein</topology>
    </subcellularLocation>
</comment>
<name>A0A8K0A6P4_BRALA</name>
<protein>
    <submittedName>
        <fullName evidence="8">SLC46A1 protein</fullName>
    </submittedName>
</protein>
<evidence type="ECO:0000256" key="1">
    <source>
        <dbReference type="ARBA" id="ARBA00004141"/>
    </source>
</evidence>
<keyword evidence="4 6" id="KW-0472">Membrane</keyword>
<dbReference type="AlphaFoldDB" id="A0A8K0A6P4"/>
<evidence type="ECO:0000313" key="9">
    <source>
        <dbReference type="Proteomes" id="UP000838412"/>
    </source>
</evidence>
<dbReference type="PANTHER" id="PTHR23507:SF1">
    <property type="entry name" value="FI18259P1-RELATED"/>
    <property type="match status" value="1"/>
</dbReference>
<feature type="transmembrane region" description="Helical" evidence="6">
    <location>
        <begin position="187"/>
        <end position="211"/>
    </location>
</feature>
<keyword evidence="9" id="KW-1185">Reference proteome</keyword>
<feature type="transmembrane region" description="Helical" evidence="6">
    <location>
        <begin position="435"/>
        <end position="458"/>
    </location>
</feature>
<feature type="transmembrane region" description="Helical" evidence="6">
    <location>
        <begin position="406"/>
        <end position="429"/>
    </location>
</feature>
<dbReference type="Pfam" id="PF07690">
    <property type="entry name" value="MFS_1"/>
    <property type="match status" value="1"/>
</dbReference>
<evidence type="ECO:0000256" key="6">
    <source>
        <dbReference type="SAM" id="Phobius"/>
    </source>
</evidence>
<proteinExistence type="inferred from homology"/>
<feature type="transmembrane region" description="Helical" evidence="6">
    <location>
        <begin position="123"/>
        <end position="143"/>
    </location>
</feature>
<feature type="transmembrane region" description="Helical" evidence="6">
    <location>
        <begin position="91"/>
        <end position="111"/>
    </location>
</feature>
<evidence type="ECO:0000256" key="4">
    <source>
        <dbReference type="ARBA" id="ARBA00023136"/>
    </source>
</evidence>
<dbReference type="InterPro" id="IPR011701">
    <property type="entry name" value="MFS"/>
</dbReference>
<dbReference type="EMBL" id="OV696692">
    <property type="protein sequence ID" value="CAH1269846.1"/>
    <property type="molecule type" value="Genomic_DNA"/>
</dbReference>
<dbReference type="PANTHER" id="PTHR23507">
    <property type="entry name" value="ZGC:174356"/>
    <property type="match status" value="1"/>
</dbReference>
<feature type="transmembrane region" description="Helical" evidence="6">
    <location>
        <begin position="223"/>
        <end position="242"/>
    </location>
</feature>
<reference evidence="8" key="1">
    <citation type="submission" date="2022-01" db="EMBL/GenBank/DDBJ databases">
        <authorList>
            <person name="Braso-Vives M."/>
        </authorList>
    </citation>
    <scope>NUCLEOTIDE SEQUENCE</scope>
</reference>
<keyword evidence="2 6" id="KW-0812">Transmembrane</keyword>
<evidence type="ECO:0000256" key="2">
    <source>
        <dbReference type="ARBA" id="ARBA00022692"/>
    </source>
</evidence>
<dbReference type="InterPro" id="IPR036259">
    <property type="entry name" value="MFS_trans_sf"/>
</dbReference>
<organism evidence="8 9">
    <name type="scientific">Branchiostoma lanceolatum</name>
    <name type="common">Common lancelet</name>
    <name type="synonym">Amphioxus lanceolatum</name>
    <dbReference type="NCBI Taxonomy" id="7740"/>
    <lineage>
        <taxon>Eukaryota</taxon>
        <taxon>Metazoa</taxon>
        <taxon>Chordata</taxon>
        <taxon>Cephalochordata</taxon>
        <taxon>Leptocardii</taxon>
        <taxon>Amphioxiformes</taxon>
        <taxon>Branchiostomatidae</taxon>
        <taxon>Branchiostoma</taxon>
    </lineage>
</organism>
<evidence type="ECO:0000256" key="5">
    <source>
        <dbReference type="ARBA" id="ARBA00038227"/>
    </source>
</evidence>
<sequence>MAAKEEVEVVRTTAPPAEGVSTRVKPYCPVTIEPIVFFLVLSMVMVMPLQHQYIYYKLGNDTLPSSSRCDVNTSHPANKANQKAAAESANWLTYIRLSISLPSLLMVLVLGSLSDRLGRKVTIIVPVIGTLIWTLLSALVVYLDLPLAMFLIASFVCGMMGGQVSFISGCLAYIADITGEGGKSREVRLAIAGSAAGVAMMAGVLVGGFWLKALGPPLGFQEPYWLTVGLMTFCLLYALFALKETRPKRPGSKICSLSYIMNIVSLVKRIPKPQRWIMGTLMLVYFLVHSVQESVSGVRTIILLSPPYCWNPVLIGVVGAVVGVAYVMSVLGIKVLGRWLSSYGLVQVGCVSAISGLVLQSLAVYTSNHTTAFFIGLGLNCLQTMPTSILPAVMSRMVSREDQGSLFALVAFLDNIGGILYGPFLNFLYAATLSVMPGLVLLVCAGMYLICSILISVLQCYGPSIDYESIPEAINRDLGPTETK</sequence>
<feature type="transmembrane region" description="Helical" evidence="6">
    <location>
        <begin position="371"/>
        <end position="394"/>
    </location>
</feature>
<dbReference type="Proteomes" id="UP000838412">
    <property type="component" value="Chromosome 7"/>
</dbReference>
<feature type="transmembrane region" description="Helical" evidence="6">
    <location>
        <begin position="345"/>
        <end position="365"/>
    </location>
</feature>
<comment type="similarity">
    <text evidence="5">Belongs to the major facilitator superfamily. SLC46A family.</text>
</comment>